<accession>A0A921JRY5</accession>
<gene>
    <name evidence="3" type="ORF">K8V15_11590</name>
</gene>
<evidence type="ECO:0000256" key="2">
    <source>
        <dbReference type="SAM" id="Phobius"/>
    </source>
</evidence>
<feature type="transmembrane region" description="Helical" evidence="2">
    <location>
        <begin position="42"/>
        <end position="60"/>
    </location>
</feature>
<dbReference type="AlphaFoldDB" id="A0A921JRY5"/>
<reference evidence="3" key="2">
    <citation type="submission" date="2021-09" db="EMBL/GenBank/DDBJ databases">
        <authorList>
            <person name="Gilroy R."/>
        </authorList>
    </citation>
    <scope>NUCLEOTIDE SEQUENCE</scope>
    <source>
        <strain evidence="3">ChiGjej3B3-7470</strain>
    </source>
</reference>
<keyword evidence="2" id="KW-0812">Transmembrane</keyword>
<protein>
    <submittedName>
        <fullName evidence="3">DUF3040 domain-containing protein</fullName>
    </submittedName>
</protein>
<feature type="compositionally biased region" description="Low complexity" evidence="1">
    <location>
        <begin position="96"/>
        <end position="108"/>
    </location>
</feature>
<sequence length="134" mass="14352">MALSEQERKLLEQLEASLMAEDPKLADTLSGSSQIRIHRRRAAIAGIGFVAGVVLLMLGVQIHPAVSVGGFLLMLGAALVGINSWQRVGNDDQPAKPRSSSGPRPSSPAGGGGSSSDFMDKLEERWRRRQQGDF</sequence>
<dbReference type="EMBL" id="DYZF01000291">
    <property type="protein sequence ID" value="HJE52597.1"/>
    <property type="molecule type" value="Genomic_DNA"/>
</dbReference>
<feature type="compositionally biased region" description="Basic and acidic residues" evidence="1">
    <location>
        <begin position="118"/>
        <end position="134"/>
    </location>
</feature>
<dbReference type="Proteomes" id="UP000712713">
    <property type="component" value="Unassembled WGS sequence"/>
</dbReference>
<dbReference type="InterPro" id="IPR021401">
    <property type="entry name" value="DUF3040"/>
</dbReference>
<name>A0A921JRY5_9ACTN</name>
<keyword evidence="2" id="KW-1133">Transmembrane helix</keyword>
<comment type="caution">
    <text evidence="3">The sequence shown here is derived from an EMBL/GenBank/DDBJ whole genome shotgun (WGS) entry which is preliminary data.</text>
</comment>
<evidence type="ECO:0000256" key="1">
    <source>
        <dbReference type="SAM" id="MobiDB-lite"/>
    </source>
</evidence>
<dbReference type="Pfam" id="PF11239">
    <property type="entry name" value="DUF3040"/>
    <property type="match status" value="1"/>
</dbReference>
<proteinExistence type="predicted"/>
<feature type="transmembrane region" description="Helical" evidence="2">
    <location>
        <begin position="66"/>
        <end position="85"/>
    </location>
</feature>
<feature type="region of interest" description="Disordered" evidence="1">
    <location>
        <begin position="88"/>
        <end position="134"/>
    </location>
</feature>
<evidence type="ECO:0000313" key="4">
    <source>
        <dbReference type="Proteomes" id="UP000712713"/>
    </source>
</evidence>
<keyword evidence="2" id="KW-0472">Membrane</keyword>
<evidence type="ECO:0000313" key="3">
    <source>
        <dbReference type="EMBL" id="HJE52597.1"/>
    </source>
</evidence>
<organism evidence="3 4">
    <name type="scientific">Tessaracoccus flavescens</name>
    <dbReference type="NCBI Taxonomy" id="399497"/>
    <lineage>
        <taxon>Bacteria</taxon>
        <taxon>Bacillati</taxon>
        <taxon>Actinomycetota</taxon>
        <taxon>Actinomycetes</taxon>
        <taxon>Propionibacteriales</taxon>
        <taxon>Propionibacteriaceae</taxon>
        <taxon>Tessaracoccus</taxon>
    </lineage>
</organism>
<reference evidence="3" key="1">
    <citation type="journal article" date="2021" name="PeerJ">
        <title>Extensive microbial diversity within the chicken gut microbiome revealed by metagenomics and culture.</title>
        <authorList>
            <person name="Gilroy R."/>
            <person name="Ravi A."/>
            <person name="Getino M."/>
            <person name="Pursley I."/>
            <person name="Horton D.L."/>
            <person name="Alikhan N.F."/>
            <person name="Baker D."/>
            <person name="Gharbi K."/>
            <person name="Hall N."/>
            <person name="Watson M."/>
            <person name="Adriaenssens E.M."/>
            <person name="Foster-Nyarko E."/>
            <person name="Jarju S."/>
            <person name="Secka A."/>
            <person name="Antonio M."/>
            <person name="Oren A."/>
            <person name="Chaudhuri R.R."/>
            <person name="La Ragione R."/>
            <person name="Hildebrand F."/>
            <person name="Pallen M.J."/>
        </authorList>
    </citation>
    <scope>NUCLEOTIDE SEQUENCE</scope>
    <source>
        <strain evidence="3">ChiGjej3B3-7470</strain>
    </source>
</reference>